<evidence type="ECO:0000259" key="7">
    <source>
        <dbReference type="Pfam" id="PF02687"/>
    </source>
</evidence>
<feature type="transmembrane region" description="Helical" evidence="6">
    <location>
        <begin position="616"/>
        <end position="639"/>
    </location>
</feature>
<dbReference type="Proteomes" id="UP000604475">
    <property type="component" value="Unassembled WGS sequence"/>
</dbReference>
<keyword evidence="5 6" id="KW-0472">Membrane</keyword>
<dbReference type="AlphaFoldDB" id="A0A937RNM5"/>
<gene>
    <name evidence="8" type="ORF">I7412_34540</name>
</gene>
<feature type="transmembrane region" description="Helical" evidence="6">
    <location>
        <begin position="518"/>
        <end position="543"/>
    </location>
</feature>
<feature type="transmembrane region" description="Helical" evidence="6">
    <location>
        <begin position="231"/>
        <end position="260"/>
    </location>
</feature>
<feature type="transmembrane region" description="Helical" evidence="6">
    <location>
        <begin position="112"/>
        <end position="139"/>
    </location>
</feature>
<comment type="caution">
    <text evidence="8">The sequence shown here is derived from an EMBL/GenBank/DDBJ whole genome shotgun (WGS) entry which is preliminary data.</text>
</comment>
<dbReference type="PANTHER" id="PTHR30287:SF1">
    <property type="entry name" value="INNER MEMBRANE PROTEIN"/>
    <property type="match status" value="1"/>
</dbReference>
<feature type="transmembrane region" description="Helical" evidence="6">
    <location>
        <begin position="159"/>
        <end position="178"/>
    </location>
</feature>
<dbReference type="PANTHER" id="PTHR30287">
    <property type="entry name" value="MEMBRANE COMPONENT OF PREDICTED ABC SUPERFAMILY METABOLITE UPTAKE TRANSPORTER"/>
    <property type="match status" value="1"/>
</dbReference>
<dbReference type="InterPro" id="IPR038766">
    <property type="entry name" value="Membrane_comp_ABC_pdt"/>
</dbReference>
<feature type="transmembrane region" description="Helical" evidence="6">
    <location>
        <begin position="289"/>
        <end position="311"/>
    </location>
</feature>
<dbReference type="EMBL" id="JAEACQ010000297">
    <property type="protein sequence ID" value="MBL7632185.1"/>
    <property type="molecule type" value="Genomic_DNA"/>
</dbReference>
<comment type="subcellular location">
    <subcellularLocation>
        <location evidence="1">Cell membrane</location>
        <topology evidence="1">Multi-pass membrane protein</topology>
    </subcellularLocation>
</comment>
<evidence type="ECO:0000256" key="3">
    <source>
        <dbReference type="ARBA" id="ARBA00022692"/>
    </source>
</evidence>
<proteinExistence type="predicted"/>
<sequence>MTSTRLSRQTVRHSWPAYAGAFVALTFGVLLIAVTVSLVGFVAATSGQPGVTDADRTQLADLSAMFGIMASVSVFMALFVVGSTFGFVVATRRRELGLVRLLGATPAQVRRMVLAESAVVALAAVVTGCLLGTVLAPALPALLRGLDITTLRLRTPTPWLAWAIAAPAGAAVALLGAWRSARRAARIAPIAALAEAAVTRRRPTVVQLVVGTVCLATVAVTGALARDLPPLFALLAGVLLPEVLVVGVMCFGTALFPWLAGLLARPFTARHVAAHLAAQELRASARTTAALAAPIVAISAIAGSLLVTLSFTADWTVAQDRAQLAAPLVVEPGGPAAARAVAADPTVAVVDARRHLTGEAPAGEHDGDALEGEDVDVVDVRAAAAARGLRAVRGNLADLRGETIAVTETLVTDLGLEPGDTVRGRLAGRDVALRVVAVVPDAPDLYGERLIPADLFTGGLAGLEPDLLFVIPRAGVSADAARASLEGALAGTGSRVLSAEAWIDEVDAATRAANNVGIVVLLGPAGVYAAIAIVNATLIGAAQRRRQHDLVRLLGATEGQQRRLAVWTAGLVGTAALLIGAFTTGFLGWLIRQATARDLARAHPEAHVSVAMSIPWLPLLAVAATCAALAIAAALAGTLPTRRRGQP</sequence>
<dbReference type="Pfam" id="PF02687">
    <property type="entry name" value="FtsX"/>
    <property type="match status" value="2"/>
</dbReference>
<feature type="transmembrane region" description="Helical" evidence="6">
    <location>
        <begin position="64"/>
        <end position="91"/>
    </location>
</feature>
<keyword evidence="3 6" id="KW-0812">Transmembrane</keyword>
<feature type="transmembrane region" description="Helical" evidence="6">
    <location>
        <begin position="21"/>
        <end position="44"/>
    </location>
</feature>
<evidence type="ECO:0000256" key="1">
    <source>
        <dbReference type="ARBA" id="ARBA00004651"/>
    </source>
</evidence>
<evidence type="ECO:0000313" key="9">
    <source>
        <dbReference type="Proteomes" id="UP000604475"/>
    </source>
</evidence>
<feature type="transmembrane region" description="Helical" evidence="6">
    <location>
        <begin position="205"/>
        <end position="225"/>
    </location>
</feature>
<dbReference type="GO" id="GO:0005886">
    <property type="term" value="C:plasma membrane"/>
    <property type="evidence" value="ECO:0007669"/>
    <property type="project" value="UniProtKB-SubCell"/>
</dbReference>
<keyword evidence="4 6" id="KW-1133">Transmembrane helix</keyword>
<evidence type="ECO:0000313" key="8">
    <source>
        <dbReference type="EMBL" id="MBL7632185.1"/>
    </source>
</evidence>
<evidence type="ECO:0000256" key="4">
    <source>
        <dbReference type="ARBA" id="ARBA00022989"/>
    </source>
</evidence>
<feature type="domain" description="ABC3 transporter permease C-terminal" evidence="7">
    <location>
        <begin position="68"/>
        <end position="189"/>
    </location>
</feature>
<evidence type="ECO:0000256" key="6">
    <source>
        <dbReference type="SAM" id="Phobius"/>
    </source>
</evidence>
<accession>A0A937RNM5</accession>
<evidence type="ECO:0000256" key="5">
    <source>
        <dbReference type="ARBA" id="ARBA00023136"/>
    </source>
</evidence>
<dbReference type="RefSeq" id="WP_203000590.1">
    <property type="nucleotide sequence ID" value="NZ_JADWYU010000135.1"/>
</dbReference>
<name>A0A937RNM5_9ACTN</name>
<keyword evidence="9" id="KW-1185">Reference proteome</keyword>
<organism evidence="8 9">
    <name type="scientific">Frankia nepalensis</name>
    <dbReference type="NCBI Taxonomy" id="1836974"/>
    <lineage>
        <taxon>Bacteria</taxon>
        <taxon>Bacillati</taxon>
        <taxon>Actinomycetota</taxon>
        <taxon>Actinomycetes</taxon>
        <taxon>Frankiales</taxon>
        <taxon>Frankiaceae</taxon>
        <taxon>Frankia</taxon>
    </lineage>
</organism>
<protein>
    <submittedName>
        <fullName evidence="8">FtsX-like permease family protein</fullName>
    </submittedName>
</protein>
<dbReference type="InterPro" id="IPR003838">
    <property type="entry name" value="ABC3_permease_C"/>
</dbReference>
<feature type="domain" description="ABC3 transporter permease C-terminal" evidence="7">
    <location>
        <begin position="528"/>
        <end position="640"/>
    </location>
</feature>
<feature type="transmembrane region" description="Helical" evidence="6">
    <location>
        <begin position="564"/>
        <end position="591"/>
    </location>
</feature>
<reference evidence="8" key="1">
    <citation type="submission" date="2020-12" db="EMBL/GenBank/DDBJ databases">
        <title>Genomic characterization of non-nitrogen-fixing Frankia strains.</title>
        <authorList>
            <person name="Carlos-Shanley C."/>
            <person name="Guerra T."/>
            <person name="Hahn D."/>
        </authorList>
    </citation>
    <scope>NUCLEOTIDE SEQUENCE</scope>
    <source>
        <strain evidence="8">CN6</strain>
    </source>
</reference>
<keyword evidence="2" id="KW-1003">Cell membrane</keyword>
<evidence type="ECO:0000256" key="2">
    <source>
        <dbReference type="ARBA" id="ARBA00022475"/>
    </source>
</evidence>